<feature type="non-terminal residue" evidence="1">
    <location>
        <position position="1"/>
    </location>
</feature>
<evidence type="ECO:0000313" key="2">
    <source>
        <dbReference type="Proteomes" id="UP000591371"/>
    </source>
</evidence>
<dbReference type="Pfam" id="PF06986">
    <property type="entry name" value="F_T4SS_TraN"/>
    <property type="match status" value="2"/>
</dbReference>
<name>A0A826JBB8_ECOLX</name>
<dbReference type="EMBL" id="AASATZ010000117">
    <property type="protein sequence ID" value="EFA4421336.1"/>
    <property type="molecule type" value="Genomic_DNA"/>
</dbReference>
<gene>
    <name evidence="1" type="ORF">D3G36_26720</name>
</gene>
<dbReference type="Proteomes" id="UP000591371">
    <property type="component" value="Unassembled WGS sequence"/>
</dbReference>
<proteinExistence type="predicted"/>
<dbReference type="AlphaFoldDB" id="A0A826JBB8"/>
<accession>A0A826JBB8</accession>
<protein>
    <submittedName>
        <fullName evidence="1">Conjugal transfer protein TraN</fullName>
    </submittedName>
</protein>
<organism evidence="1 2">
    <name type="scientific">Escherichia coli</name>
    <dbReference type="NCBI Taxonomy" id="562"/>
    <lineage>
        <taxon>Bacteria</taxon>
        <taxon>Pseudomonadati</taxon>
        <taxon>Pseudomonadota</taxon>
        <taxon>Gammaproteobacteria</taxon>
        <taxon>Enterobacterales</taxon>
        <taxon>Enterobacteriaceae</taxon>
        <taxon>Escherichia</taxon>
    </lineage>
</organism>
<comment type="caution">
    <text evidence="1">The sequence shown here is derived from an EMBL/GenBank/DDBJ whole genome shotgun (WGS) entry which is preliminary data.</text>
</comment>
<evidence type="ECO:0000313" key="1">
    <source>
        <dbReference type="EMBL" id="EFA4421336.1"/>
    </source>
</evidence>
<dbReference type="InterPro" id="IPR014121">
    <property type="entry name" value="TraN_Ftype"/>
</dbReference>
<sequence length="516" mass="56559">DPTGKDLCYNYDDIKNMPDACSTYKNDAACVLDNQTCAEGWFDEGTNTCYMYEQKYTCDRGKDVVREVESQTNSCVGMIPCSGGTCETGPKEENKDFGKVAAYSNMVQYMQGEAKCEDPNDPNSCSVFEGKAEWCGRSVGFVNGLAKTDCCEKPQGAAGSLEAIMLAGSMIRNTNWTRVNAQLVNWTGGESGTWASMANSVGEWTASAGKTVGQMWNNVTSSITSVYENVAGNLGRTVGSSAAGESGQLAKETMSSFGLGKLKQMAMEKAYDLLPDTVRDFVFKNVATTGGEIVFSAAVQNFMLALNVIGWIYTAYQVTKMLLEMLVACDQKEMEASIHKNQKSCFTLDTNRCVKYLNLGFTKKCVKKATDMCCYNSMLSRVIMQQAYPQLGIDPVTSNCVGLSIGQIQKLDFDKIDLTEWINDAVQVGEVPDQYATFSESSITANLPFKNENYQLPSERTKDAMGGEENMIKARQENAQAIKEENVDCSYLPRPAICEVGSTYVDPITGKEIPKY</sequence>
<reference evidence="1 2" key="1">
    <citation type="submission" date="2019-03" db="EMBL/GenBank/DDBJ databases">
        <authorList>
            <consortium name="GenomeTrakr network: Whole genome sequencing for foodborne pathogen traceback"/>
        </authorList>
    </citation>
    <scope>NUCLEOTIDE SEQUENCE [LARGE SCALE GENOMIC DNA]</scope>
    <source>
        <strain evidence="1 2">PSU-1190</strain>
    </source>
</reference>